<organism evidence="1">
    <name type="scientific">marine sediment metagenome</name>
    <dbReference type="NCBI Taxonomy" id="412755"/>
    <lineage>
        <taxon>unclassified sequences</taxon>
        <taxon>metagenomes</taxon>
        <taxon>ecological metagenomes</taxon>
    </lineage>
</organism>
<dbReference type="EMBL" id="LAZR01006206">
    <property type="protein sequence ID" value="KKM93930.1"/>
    <property type="molecule type" value="Genomic_DNA"/>
</dbReference>
<protein>
    <submittedName>
        <fullName evidence="1">Uncharacterized protein</fullName>
    </submittedName>
</protein>
<name>A0A0F9NYL9_9ZZZZ</name>
<dbReference type="AlphaFoldDB" id="A0A0F9NYL9"/>
<gene>
    <name evidence="1" type="ORF">LCGC14_1203380</name>
</gene>
<comment type="caution">
    <text evidence="1">The sequence shown here is derived from an EMBL/GenBank/DDBJ whole genome shotgun (WGS) entry which is preliminary data.</text>
</comment>
<evidence type="ECO:0000313" key="1">
    <source>
        <dbReference type="EMBL" id="KKM93930.1"/>
    </source>
</evidence>
<proteinExistence type="predicted"/>
<sequence length="69" mass="8079">MSTDQFVLAHIKRCHLCQKHDRLVASGSQYRNEVELERYANHVRSAVGRIKIATEDAELRMAYDRTHPR</sequence>
<accession>A0A0F9NYL9</accession>
<reference evidence="1" key="1">
    <citation type="journal article" date="2015" name="Nature">
        <title>Complex archaea that bridge the gap between prokaryotes and eukaryotes.</title>
        <authorList>
            <person name="Spang A."/>
            <person name="Saw J.H."/>
            <person name="Jorgensen S.L."/>
            <person name="Zaremba-Niedzwiedzka K."/>
            <person name="Martijn J."/>
            <person name="Lind A.E."/>
            <person name="van Eijk R."/>
            <person name="Schleper C."/>
            <person name="Guy L."/>
            <person name="Ettema T.J."/>
        </authorList>
    </citation>
    <scope>NUCLEOTIDE SEQUENCE</scope>
</reference>